<dbReference type="SUPFAM" id="SSF51045">
    <property type="entry name" value="WW domain"/>
    <property type="match status" value="2"/>
</dbReference>
<evidence type="ECO:0000256" key="8">
    <source>
        <dbReference type="SAM" id="MobiDB-lite"/>
    </source>
</evidence>
<evidence type="ECO:0000256" key="4">
    <source>
        <dbReference type="ARBA" id="ARBA00023015"/>
    </source>
</evidence>
<keyword evidence="6" id="KW-0804">Transcription</keyword>
<dbReference type="Pfam" id="PF00397">
    <property type="entry name" value="WW"/>
    <property type="match status" value="2"/>
</dbReference>
<dbReference type="InterPro" id="IPR001202">
    <property type="entry name" value="WW_dom"/>
</dbReference>
<evidence type="ECO:0000256" key="7">
    <source>
        <dbReference type="SAM" id="Coils"/>
    </source>
</evidence>
<feature type="region of interest" description="Disordered" evidence="8">
    <location>
        <begin position="495"/>
        <end position="527"/>
    </location>
</feature>
<keyword evidence="3" id="KW-0677">Repeat</keyword>
<proteinExistence type="predicted"/>
<feature type="compositionally biased region" description="Low complexity" evidence="8">
    <location>
        <begin position="557"/>
        <end position="566"/>
    </location>
</feature>
<gene>
    <name evidence="10" type="ORF">SKAU_G00392250</name>
</gene>
<dbReference type="GO" id="GO:0016477">
    <property type="term" value="P:cell migration"/>
    <property type="evidence" value="ECO:0007669"/>
    <property type="project" value="TreeGrafter"/>
</dbReference>
<dbReference type="OrthoDB" id="2020426at2759"/>
<dbReference type="Gene3D" id="2.20.70.10">
    <property type="match status" value="2"/>
</dbReference>
<evidence type="ECO:0000313" key="10">
    <source>
        <dbReference type="EMBL" id="KAJ8335883.1"/>
    </source>
</evidence>
<protein>
    <recommendedName>
        <fullName evidence="9">WW domain-containing protein</fullName>
    </recommendedName>
</protein>
<dbReference type="AlphaFoldDB" id="A0A9Q1EBR0"/>
<accession>A0A9Q1EBR0</accession>
<organism evidence="10 11">
    <name type="scientific">Synaphobranchus kaupii</name>
    <name type="common">Kaup's arrowtooth eel</name>
    <dbReference type="NCBI Taxonomy" id="118154"/>
    <lineage>
        <taxon>Eukaryota</taxon>
        <taxon>Metazoa</taxon>
        <taxon>Chordata</taxon>
        <taxon>Craniata</taxon>
        <taxon>Vertebrata</taxon>
        <taxon>Euteleostomi</taxon>
        <taxon>Actinopterygii</taxon>
        <taxon>Neopterygii</taxon>
        <taxon>Teleostei</taxon>
        <taxon>Anguilliformes</taxon>
        <taxon>Synaphobranchidae</taxon>
        <taxon>Synaphobranchus</taxon>
    </lineage>
</organism>
<dbReference type="FunFam" id="2.20.70.10:FF:000001">
    <property type="entry name" value="Membrane-associated guanylate kinase, WW and PDZ domain-containing protein 1"/>
    <property type="match status" value="1"/>
</dbReference>
<evidence type="ECO:0000256" key="2">
    <source>
        <dbReference type="ARBA" id="ARBA00022490"/>
    </source>
</evidence>
<dbReference type="GO" id="GO:0046621">
    <property type="term" value="P:negative regulation of organ growth"/>
    <property type="evidence" value="ECO:0007669"/>
    <property type="project" value="TreeGrafter"/>
</dbReference>
<dbReference type="PROSITE" id="PS50020">
    <property type="entry name" value="WW_DOMAIN_2"/>
    <property type="match status" value="2"/>
</dbReference>
<feature type="region of interest" description="Disordered" evidence="8">
    <location>
        <begin position="557"/>
        <end position="687"/>
    </location>
</feature>
<dbReference type="FunFam" id="2.20.70.10:FF:000041">
    <property type="entry name" value="WW and C2 domain containing 1"/>
    <property type="match status" value="1"/>
</dbReference>
<dbReference type="PANTHER" id="PTHR14791">
    <property type="entry name" value="BOMB/KIRA PROTEINS"/>
    <property type="match status" value="1"/>
</dbReference>
<dbReference type="EMBL" id="JAINUF010000020">
    <property type="protein sequence ID" value="KAJ8335883.1"/>
    <property type="molecule type" value="Genomic_DNA"/>
</dbReference>
<feature type="compositionally biased region" description="Basic residues" evidence="8">
    <location>
        <begin position="639"/>
        <end position="655"/>
    </location>
</feature>
<feature type="compositionally biased region" description="Basic residues" evidence="8">
    <location>
        <begin position="567"/>
        <end position="587"/>
    </location>
</feature>
<evidence type="ECO:0000256" key="5">
    <source>
        <dbReference type="ARBA" id="ARBA00023054"/>
    </source>
</evidence>
<feature type="coiled-coil region" evidence="7">
    <location>
        <begin position="362"/>
        <end position="389"/>
    </location>
</feature>
<dbReference type="GO" id="GO:0060090">
    <property type="term" value="F:molecular adaptor activity"/>
    <property type="evidence" value="ECO:0007669"/>
    <property type="project" value="TreeGrafter"/>
</dbReference>
<evidence type="ECO:0000256" key="1">
    <source>
        <dbReference type="ARBA" id="ARBA00004496"/>
    </source>
</evidence>
<reference evidence="10" key="1">
    <citation type="journal article" date="2023" name="Science">
        <title>Genome structures resolve the early diversification of teleost fishes.</title>
        <authorList>
            <person name="Parey E."/>
            <person name="Louis A."/>
            <person name="Montfort J."/>
            <person name="Bouchez O."/>
            <person name="Roques C."/>
            <person name="Iampietro C."/>
            <person name="Lluch J."/>
            <person name="Castinel A."/>
            <person name="Donnadieu C."/>
            <person name="Desvignes T."/>
            <person name="Floi Bucao C."/>
            <person name="Jouanno E."/>
            <person name="Wen M."/>
            <person name="Mejri S."/>
            <person name="Dirks R."/>
            <person name="Jansen H."/>
            <person name="Henkel C."/>
            <person name="Chen W.J."/>
            <person name="Zahm M."/>
            <person name="Cabau C."/>
            <person name="Klopp C."/>
            <person name="Thompson A.W."/>
            <person name="Robinson-Rechavi M."/>
            <person name="Braasch I."/>
            <person name="Lecointre G."/>
            <person name="Bobe J."/>
            <person name="Postlethwait J.H."/>
            <person name="Berthelot C."/>
            <person name="Roest Crollius H."/>
            <person name="Guiguen Y."/>
        </authorList>
    </citation>
    <scope>NUCLEOTIDE SEQUENCE</scope>
    <source>
        <strain evidence="10">WJC10195</strain>
    </source>
</reference>
<keyword evidence="5 7" id="KW-0175">Coiled coil</keyword>
<name>A0A9Q1EBR0_SYNKA</name>
<dbReference type="InterPro" id="IPR057747">
    <property type="entry name" value="WWC1_hairpin"/>
</dbReference>
<sequence length="746" mass="82404">MPRKGNGQLPLPDGWEEARDYDGKVFYIDHNTKQTSWIDPRDRLTKPLSFADCVGDELPWGWEASYDPQIGIYYIDHINKITQLEDPRKEWRKEQERMLKDYLTVAQDALSTQKELYQVKEQRLALALDEYVRLNDAYKEKSSSRTSLFSGSSSSTKYDPDILKAEISTTKVRVNKLKRELSQMKQELLYKEQGFETLQQIDQKMSGGQSGYKLKEAKAIVSELKSIRKAISSGEKEKQDLMQCLAKLKERFHSDQNMGRSEPDLRHPAGSHLLLSRHTLDAGSQTDVSGEAGLGSRSTLAEKVRLSLQYEEAKRSMANVKIELAKLDSETWPGALDVEREQLMLINEKEELLKELQFVTPRRRTQGELERLEAERRRLEEDLLSVKSTPSQALAQRLKAQERRRTLVQRLEESTRLATLLHTQLKSLSASTLSVSSGSSLGSLASSRGSLNASSRGSLNSLSSSDLYYSPPEQPLDLDYQYKLDLLLQEKPSYSPSGPITTIHENEVARSPADGPRAGRPRPAPPVRAAQVGGVAVVPLVAVVALAAGLPAGAGGCLPAVCPGRARPLRRRRRGGRRRLRRPRLLRKPNPAGPRAGGEGPERRRPAGSPGDAPRRNVRRGPAETGGGLPAGGEAGVRVGRRVRRVGGGRQRGLRGVRQTVRRGGGPGVCGGRAQRTRGYSGPDGVQVRRGQRKFCRCHHAATEPGGSPGSARYQSVCPSGSPAVLQRRQQPVPAPGSRPCRGARR</sequence>
<evidence type="ECO:0000313" key="11">
    <source>
        <dbReference type="Proteomes" id="UP001152622"/>
    </source>
</evidence>
<feature type="domain" description="WW" evidence="9">
    <location>
        <begin position="56"/>
        <end position="89"/>
    </location>
</feature>
<dbReference type="GO" id="GO:0005737">
    <property type="term" value="C:cytoplasm"/>
    <property type="evidence" value="ECO:0007669"/>
    <property type="project" value="UniProtKB-SubCell"/>
</dbReference>
<dbReference type="Proteomes" id="UP001152622">
    <property type="component" value="Chromosome 20"/>
</dbReference>
<evidence type="ECO:0000256" key="6">
    <source>
        <dbReference type="ARBA" id="ARBA00023163"/>
    </source>
</evidence>
<dbReference type="GO" id="GO:0019900">
    <property type="term" value="F:kinase binding"/>
    <property type="evidence" value="ECO:0007669"/>
    <property type="project" value="TreeGrafter"/>
</dbReference>
<keyword evidence="2" id="KW-0963">Cytoplasm</keyword>
<comment type="caution">
    <text evidence="10">The sequence shown here is derived from an EMBL/GenBank/DDBJ whole genome shotgun (WGS) entry which is preliminary data.</text>
</comment>
<dbReference type="Pfam" id="PF25802">
    <property type="entry name" value="WWC1"/>
    <property type="match status" value="1"/>
</dbReference>
<dbReference type="SMART" id="SM00456">
    <property type="entry name" value="WW"/>
    <property type="match status" value="2"/>
</dbReference>
<keyword evidence="11" id="KW-1185">Reference proteome</keyword>
<evidence type="ECO:0000259" key="9">
    <source>
        <dbReference type="PROSITE" id="PS50020"/>
    </source>
</evidence>
<keyword evidence="4" id="KW-0805">Transcription regulation</keyword>
<feature type="coiled-coil region" evidence="7">
    <location>
        <begin position="303"/>
        <end position="330"/>
    </location>
</feature>
<feature type="region of interest" description="Disordered" evidence="8">
    <location>
        <begin position="700"/>
        <end position="746"/>
    </location>
</feature>
<dbReference type="InterPro" id="IPR051105">
    <property type="entry name" value="WWC/KIBRA_Hippo_Reg"/>
</dbReference>
<dbReference type="PROSITE" id="PS01159">
    <property type="entry name" value="WW_DOMAIN_1"/>
    <property type="match status" value="1"/>
</dbReference>
<dbReference type="InterPro" id="IPR036020">
    <property type="entry name" value="WW_dom_sf"/>
</dbReference>
<feature type="compositionally biased region" description="Gly residues" evidence="8">
    <location>
        <begin position="624"/>
        <end position="635"/>
    </location>
</feature>
<evidence type="ECO:0000256" key="3">
    <source>
        <dbReference type="ARBA" id="ARBA00022737"/>
    </source>
</evidence>
<dbReference type="GO" id="GO:0006355">
    <property type="term" value="P:regulation of DNA-templated transcription"/>
    <property type="evidence" value="ECO:0007669"/>
    <property type="project" value="TreeGrafter"/>
</dbReference>
<feature type="domain" description="WW" evidence="9">
    <location>
        <begin position="9"/>
        <end position="42"/>
    </location>
</feature>
<dbReference type="CDD" id="cd00201">
    <property type="entry name" value="WW"/>
    <property type="match status" value="2"/>
</dbReference>
<dbReference type="GO" id="GO:0035330">
    <property type="term" value="P:regulation of hippo signaling"/>
    <property type="evidence" value="ECO:0007669"/>
    <property type="project" value="TreeGrafter"/>
</dbReference>
<dbReference type="PANTHER" id="PTHR14791:SF26">
    <property type="entry name" value="PROTEIN WWC2"/>
    <property type="match status" value="1"/>
</dbReference>
<comment type="subcellular location">
    <subcellularLocation>
        <location evidence="1">Cytoplasm</location>
    </subcellularLocation>
</comment>